<dbReference type="PANTHER" id="PTHR43023">
    <property type="entry name" value="PROTEIN TRIGALACTOSYLDIACYLGLYCEROL 3, CHLOROPLASTIC"/>
    <property type="match status" value="1"/>
</dbReference>
<evidence type="ECO:0000256" key="1">
    <source>
        <dbReference type="ARBA" id="ARBA00022448"/>
    </source>
</evidence>
<dbReference type="SUPFAM" id="SSF52540">
    <property type="entry name" value="P-loop containing nucleoside triphosphate hydrolases"/>
    <property type="match status" value="1"/>
</dbReference>
<dbReference type="PANTHER" id="PTHR43023:SF6">
    <property type="entry name" value="INTERMEMBRANE PHOSPHOLIPID TRANSPORT SYSTEM ATP-BINDING PROTEIN MLAF"/>
    <property type="match status" value="1"/>
</dbReference>
<sequence>MIRIENVTKSFNGQTVLSGITLEIREGETVVILGASGSGKTVLMNLLVGLLEPDSGRIMIDGQDVTAFTRDSQWDEVRLKIGFLFQGSALYDSMTIGENISFAIRHHLNLTEEQIRDVVRQKLSMVELEGAEDKMPSELSGGMQKRAALARAIALEPQIVVYDEPTTGLDPIRAKTISELIVRLQHELKITSIVVTHDLICASHVADRLALLHEGKFLFVGTMEELRRSDNEYVREFLDSSSLRH</sequence>
<dbReference type="InterPro" id="IPR003593">
    <property type="entry name" value="AAA+_ATPase"/>
</dbReference>
<dbReference type="PROSITE" id="PS50893">
    <property type="entry name" value="ABC_TRANSPORTER_2"/>
    <property type="match status" value="1"/>
</dbReference>
<reference evidence="5 6" key="1">
    <citation type="journal article" date="2017" name="ISME J.">
        <title>Energy and carbon metabolisms in a deep terrestrial subsurface fluid microbial community.</title>
        <authorList>
            <person name="Momper L."/>
            <person name="Jungbluth S.P."/>
            <person name="Lee M.D."/>
            <person name="Amend J.P."/>
        </authorList>
    </citation>
    <scope>NUCLEOTIDE SEQUENCE [LARGE SCALE GENOMIC DNA]</scope>
    <source>
        <strain evidence="5">SURF_17</strain>
    </source>
</reference>
<dbReference type="Proteomes" id="UP000285961">
    <property type="component" value="Unassembled WGS sequence"/>
</dbReference>
<dbReference type="AlphaFoldDB" id="A0A419EWZ2"/>
<dbReference type="Pfam" id="PF00005">
    <property type="entry name" value="ABC_tran"/>
    <property type="match status" value="1"/>
</dbReference>
<evidence type="ECO:0000259" key="4">
    <source>
        <dbReference type="PROSITE" id="PS50893"/>
    </source>
</evidence>
<dbReference type="InterPro" id="IPR003439">
    <property type="entry name" value="ABC_transporter-like_ATP-bd"/>
</dbReference>
<dbReference type="GO" id="GO:0005524">
    <property type="term" value="F:ATP binding"/>
    <property type="evidence" value="ECO:0007669"/>
    <property type="project" value="UniProtKB-KW"/>
</dbReference>
<dbReference type="Gene3D" id="3.40.50.300">
    <property type="entry name" value="P-loop containing nucleotide triphosphate hydrolases"/>
    <property type="match status" value="1"/>
</dbReference>
<keyword evidence="1" id="KW-0813">Transport</keyword>
<accession>A0A419EWZ2</accession>
<protein>
    <submittedName>
        <fullName evidence="5">ATP-binding cassette domain-containing protein</fullName>
    </submittedName>
</protein>
<gene>
    <name evidence="5" type="ORF">C4532_11435</name>
</gene>
<dbReference type="EMBL" id="QZKI01000085">
    <property type="protein sequence ID" value="RJP69203.1"/>
    <property type="molecule type" value="Genomic_DNA"/>
</dbReference>
<feature type="domain" description="ABC transporter" evidence="4">
    <location>
        <begin position="2"/>
        <end position="239"/>
    </location>
</feature>
<name>A0A419EWZ2_9BACT</name>
<dbReference type="InterPro" id="IPR027417">
    <property type="entry name" value="P-loop_NTPase"/>
</dbReference>
<evidence type="ECO:0000256" key="2">
    <source>
        <dbReference type="ARBA" id="ARBA00022741"/>
    </source>
</evidence>
<dbReference type="GO" id="GO:0016887">
    <property type="term" value="F:ATP hydrolysis activity"/>
    <property type="evidence" value="ECO:0007669"/>
    <property type="project" value="InterPro"/>
</dbReference>
<evidence type="ECO:0000256" key="3">
    <source>
        <dbReference type="ARBA" id="ARBA00022840"/>
    </source>
</evidence>
<evidence type="ECO:0000313" key="5">
    <source>
        <dbReference type="EMBL" id="RJP69203.1"/>
    </source>
</evidence>
<proteinExistence type="predicted"/>
<comment type="caution">
    <text evidence="5">The sequence shown here is derived from an EMBL/GenBank/DDBJ whole genome shotgun (WGS) entry which is preliminary data.</text>
</comment>
<dbReference type="SMART" id="SM00382">
    <property type="entry name" value="AAA"/>
    <property type="match status" value="1"/>
</dbReference>
<keyword evidence="3 5" id="KW-0067">ATP-binding</keyword>
<dbReference type="InterPro" id="IPR017871">
    <property type="entry name" value="ABC_transporter-like_CS"/>
</dbReference>
<dbReference type="PROSITE" id="PS00211">
    <property type="entry name" value="ABC_TRANSPORTER_1"/>
    <property type="match status" value="1"/>
</dbReference>
<keyword evidence="2" id="KW-0547">Nucleotide-binding</keyword>
<organism evidence="5 6">
    <name type="scientific">Candidatus Abyssobacteria bacterium SURF_17</name>
    <dbReference type="NCBI Taxonomy" id="2093361"/>
    <lineage>
        <taxon>Bacteria</taxon>
        <taxon>Pseudomonadati</taxon>
        <taxon>Candidatus Hydrogenedentota</taxon>
        <taxon>Candidatus Abyssobacteria</taxon>
    </lineage>
</organism>
<evidence type="ECO:0000313" key="6">
    <source>
        <dbReference type="Proteomes" id="UP000285961"/>
    </source>
</evidence>